<dbReference type="PANTHER" id="PTHR22942:SF47">
    <property type="entry name" value="DNA REPAIR AND RECOMBINATION PROTEIN RADB"/>
    <property type="match status" value="1"/>
</dbReference>
<keyword evidence="3 9" id="KW-0547">Nucleotide-binding</keyword>
<dbReference type="InterPro" id="IPR020588">
    <property type="entry name" value="RecA_ATP-bd"/>
</dbReference>
<reference evidence="11 12" key="1">
    <citation type="journal article" date="2017" name="BMC Genomics">
        <title>Genomic analysis of methanogenic archaea reveals a shift towards energy conservation.</title>
        <authorList>
            <person name="Gilmore S.P."/>
            <person name="Henske J.K."/>
            <person name="Sexton J.A."/>
            <person name="Solomon K.V."/>
            <person name="Seppala S."/>
            <person name="Yoo J.I."/>
            <person name="Huyett L.M."/>
            <person name="Pressman A."/>
            <person name="Cogan J.Z."/>
            <person name="Kivenson V."/>
            <person name="Peng X."/>
            <person name="Tan Y."/>
            <person name="Valentine D.L."/>
            <person name="O'Malley M.A."/>
        </authorList>
    </citation>
    <scope>NUCLEOTIDE SEQUENCE [LARGE SCALE GENOMIC DNA]</scope>
    <source>
        <strain evidence="11 12">1R-7</strain>
    </source>
</reference>
<evidence type="ECO:0000313" key="12">
    <source>
        <dbReference type="Proteomes" id="UP000217528"/>
    </source>
</evidence>
<dbReference type="AlphaFoldDB" id="A0A2A2HDP3"/>
<keyword evidence="6 9" id="KW-0238">DNA-binding</keyword>
<dbReference type="SUPFAM" id="SSF52540">
    <property type="entry name" value="P-loop containing nucleoside triphosphate hydrolases"/>
    <property type="match status" value="1"/>
</dbReference>
<keyword evidence="5 9" id="KW-0067">ATP-binding</keyword>
<accession>A0A2A2HDP3</accession>
<evidence type="ECO:0000256" key="9">
    <source>
        <dbReference type="HAMAP-Rule" id="MF_00350"/>
    </source>
</evidence>
<keyword evidence="12" id="KW-1185">Reference proteome</keyword>
<dbReference type="EMBL" id="LMVN01000012">
    <property type="protein sequence ID" value="PAV07495.1"/>
    <property type="molecule type" value="Genomic_DNA"/>
</dbReference>
<keyword evidence="7 9" id="KW-0233">DNA recombination</keyword>
<sequence length="242" mass="27178">MILYNKEIRKLKTLSDLKKATLIPTNSSFDILLGGGIEKGCVTQFYGPPGCGKTNIALKILYEATKDGKKAIYMDTEGGISLERIEQIAGLDFDKIVNNIYLLEPKTFDEQFLQIKQIKEVLENDSDIDILIIDSIVALYRIEDGDPTEINKRLGKLMSDLLILSREYDIAVVITNQIYSPFDSDDLIVEPIGGTVLKYWSKVIVEIQKDLISNMRSATLKRHKTKPADSVINFEIVDTGIT</sequence>
<comment type="caution">
    <text evidence="11">The sequence shown here is derived from an EMBL/GenBank/DDBJ whole genome shotgun (WGS) entry which is preliminary data.</text>
</comment>
<evidence type="ECO:0000313" key="11">
    <source>
        <dbReference type="EMBL" id="PAV07495.1"/>
    </source>
</evidence>
<evidence type="ECO:0000256" key="4">
    <source>
        <dbReference type="ARBA" id="ARBA00022763"/>
    </source>
</evidence>
<dbReference type="PANTHER" id="PTHR22942">
    <property type="entry name" value="RECA/RAD51/RADA DNA STRAND-PAIRING FAMILY MEMBER"/>
    <property type="match status" value="1"/>
</dbReference>
<dbReference type="PIRSF" id="PIRSF003336">
    <property type="entry name" value="RadB"/>
    <property type="match status" value="1"/>
</dbReference>
<evidence type="ECO:0000256" key="3">
    <source>
        <dbReference type="ARBA" id="ARBA00022741"/>
    </source>
</evidence>
<protein>
    <recommendedName>
        <fullName evidence="2 9">DNA repair and recombination protein RadB</fullName>
    </recommendedName>
</protein>
<dbReference type="Proteomes" id="UP000217528">
    <property type="component" value="Unassembled WGS sequence"/>
</dbReference>
<comment type="similarity">
    <text evidence="1 9">Belongs to the eukaryotic RecA-like protein family. RadB subfamily.</text>
</comment>
<organism evidence="11 12">
    <name type="scientific">Methanosphaera cuniculi</name>
    <dbReference type="NCBI Taxonomy" id="1077256"/>
    <lineage>
        <taxon>Archaea</taxon>
        <taxon>Methanobacteriati</taxon>
        <taxon>Methanobacteriota</taxon>
        <taxon>Methanomada group</taxon>
        <taxon>Methanobacteria</taxon>
        <taxon>Methanobacteriales</taxon>
        <taxon>Methanobacteriaceae</taxon>
        <taxon>Methanosphaera</taxon>
    </lineage>
</organism>
<dbReference type="HAMAP" id="MF_00350">
    <property type="entry name" value="RadB"/>
    <property type="match status" value="1"/>
</dbReference>
<dbReference type="GO" id="GO:0005524">
    <property type="term" value="F:ATP binding"/>
    <property type="evidence" value="ECO:0007669"/>
    <property type="project" value="UniProtKB-UniRule"/>
</dbReference>
<name>A0A2A2HDP3_9EURY</name>
<evidence type="ECO:0000256" key="5">
    <source>
        <dbReference type="ARBA" id="ARBA00022840"/>
    </source>
</evidence>
<dbReference type="InterPro" id="IPR013632">
    <property type="entry name" value="Rad51_C"/>
</dbReference>
<evidence type="ECO:0000256" key="6">
    <source>
        <dbReference type="ARBA" id="ARBA00023125"/>
    </source>
</evidence>
<proteinExistence type="inferred from homology"/>
<evidence type="ECO:0000256" key="1">
    <source>
        <dbReference type="ARBA" id="ARBA00006876"/>
    </source>
</evidence>
<dbReference type="PRINTS" id="PR01874">
    <property type="entry name" value="DNAREPAIRADA"/>
</dbReference>
<dbReference type="GO" id="GO:0140664">
    <property type="term" value="F:ATP-dependent DNA damage sensor activity"/>
    <property type="evidence" value="ECO:0007669"/>
    <property type="project" value="InterPro"/>
</dbReference>
<dbReference type="GO" id="GO:0006281">
    <property type="term" value="P:DNA repair"/>
    <property type="evidence" value="ECO:0007669"/>
    <property type="project" value="UniProtKB-UniRule"/>
</dbReference>
<evidence type="ECO:0000256" key="7">
    <source>
        <dbReference type="ARBA" id="ARBA00023172"/>
    </source>
</evidence>
<gene>
    <name evidence="9" type="primary">radB</name>
    <name evidence="11" type="ORF">ASJ82_02880</name>
</gene>
<comment type="function">
    <text evidence="8 9">Involved in DNA repair and in homologous recombination. May regulate the cleavage reactions of the branch-structured DNA. Has a very weak ATPase activity that is not stimulated by DNA. Binds DNA but does not promote DNA strands exchange.</text>
</comment>
<dbReference type="Gene3D" id="3.40.50.300">
    <property type="entry name" value="P-loop containing nucleotide triphosphate hydrolases"/>
    <property type="match status" value="1"/>
</dbReference>
<evidence type="ECO:0000256" key="8">
    <source>
        <dbReference type="ARBA" id="ARBA00024641"/>
    </source>
</evidence>
<dbReference type="InterPro" id="IPR003593">
    <property type="entry name" value="AAA+_ATPase"/>
</dbReference>
<feature type="domain" description="RecA family profile 1" evidence="10">
    <location>
        <begin position="18"/>
        <end position="178"/>
    </location>
</feature>
<keyword evidence="4 9" id="KW-0227">DNA damage</keyword>
<evidence type="ECO:0000256" key="2">
    <source>
        <dbReference type="ARBA" id="ARBA00018143"/>
    </source>
</evidence>
<evidence type="ECO:0000259" key="10">
    <source>
        <dbReference type="PROSITE" id="PS50162"/>
    </source>
</evidence>
<dbReference type="InterPro" id="IPR027417">
    <property type="entry name" value="P-loop_NTPase"/>
</dbReference>
<dbReference type="SMART" id="SM00382">
    <property type="entry name" value="AAA"/>
    <property type="match status" value="1"/>
</dbReference>
<dbReference type="PROSITE" id="PS50162">
    <property type="entry name" value="RECA_2"/>
    <property type="match status" value="1"/>
</dbReference>
<dbReference type="GO" id="GO:0006310">
    <property type="term" value="P:DNA recombination"/>
    <property type="evidence" value="ECO:0007669"/>
    <property type="project" value="UniProtKB-UniRule"/>
</dbReference>
<dbReference type="Pfam" id="PF08423">
    <property type="entry name" value="Rad51"/>
    <property type="match status" value="1"/>
</dbReference>
<dbReference type="GO" id="GO:0003684">
    <property type="term" value="F:damaged DNA binding"/>
    <property type="evidence" value="ECO:0007669"/>
    <property type="project" value="UniProtKB-UniRule"/>
</dbReference>
<dbReference type="NCBIfam" id="TIGR02237">
    <property type="entry name" value="recomb_radB"/>
    <property type="match status" value="1"/>
</dbReference>
<dbReference type="InterPro" id="IPR011939">
    <property type="entry name" value="DNA_repair_and_recomb_RadB"/>
</dbReference>